<organism evidence="1 2">
    <name type="scientific">Legionella massiliensis</name>
    <dbReference type="NCBI Taxonomy" id="1034943"/>
    <lineage>
        <taxon>Bacteria</taxon>
        <taxon>Pseudomonadati</taxon>
        <taxon>Pseudomonadota</taxon>
        <taxon>Gammaproteobacteria</taxon>
        <taxon>Legionellales</taxon>
        <taxon>Legionellaceae</taxon>
        <taxon>Legionella</taxon>
    </lineage>
</organism>
<dbReference type="RefSeq" id="WP_043873291.1">
    <property type="nucleotide sequence ID" value="NZ_CCVW01000001.1"/>
</dbReference>
<dbReference type="Proteomes" id="UP000044071">
    <property type="component" value="Unassembled WGS sequence"/>
</dbReference>
<dbReference type="AlphaFoldDB" id="A0A078KYQ4"/>
<gene>
    <name evidence="1" type="ORF">BN59_01134</name>
</gene>
<evidence type="ECO:0008006" key="3">
    <source>
        <dbReference type="Google" id="ProtNLM"/>
    </source>
</evidence>
<protein>
    <recommendedName>
        <fullName evidence="3">Transposase IS66 family protein</fullName>
    </recommendedName>
</protein>
<reference evidence="1 2" key="1">
    <citation type="submission" date="2014-06" db="EMBL/GenBank/DDBJ databases">
        <authorList>
            <person name="Urmite Genomes Urmite Genomes"/>
        </authorList>
    </citation>
    <scope>NUCLEOTIDE SEQUENCE [LARGE SCALE GENOMIC DNA]</scope>
</reference>
<keyword evidence="2" id="KW-1185">Reference proteome</keyword>
<evidence type="ECO:0000313" key="1">
    <source>
        <dbReference type="EMBL" id="CDZ76858.1"/>
    </source>
</evidence>
<name>A0A078KYQ4_9GAMM</name>
<proteinExistence type="predicted"/>
<dbReference type="OrthoDB" id="5645422at2"/>
<evidence type="ECO:0000313" key="2">
    <source>
        <dbReference type="Proteomes" id="UP000044071"/>
    </source>
</evidence>
<dbReference type="STRING" id="1034943.BN59_01134"/>
<accession>A0A078KYQ4</accession>
<sequence>MCDALSHNLSANHDTIVCNCLSHGFRKFEELEAFYPEHCKTLMEYLSTPFKVDEKSKQLGHNEQQRLLYHQTHSQPSMLKAKAYM</sequence>
<dbReference type="EMBL" id="CCSB01000001">
    <property type="protein sequence ID" value="CDZ76858.1"/>
    <property type="molecule type" value="Genomic_DNA"/>
</dbReference>